<evidence type="ECO:0000313" key="2">
    <source>
        <dbReference type="EMBL" id="ANZ43150.1"/>
    </source>
</evidence>
<dbReference type="STRING" id="1586287.BBK82_30510"/>
<accession>A0A1B2HZH5</accession>
<proteinExistence type="predicted"/>
<protein>
    <recommendedName>
        <fullName evidence="4">Cyclase</fullName>
    </recommendedName>
</protein>
<dbReference type="Proteomes" id="UP000093053">
    <property type="component" value="Chromosome"/>
</dbReference>
<feature type="chain" id="PRO_5008538787" description="Cyclase" evidence="1">
    <location>
        <begin position="25"/>
        <end position="203"/>
    </location>
</feature>
<organism evidence="2 3">
    <name type="scientific">Lentzea guizhouensis</name>
    <dbReference type="NCBI Taxonomy" id="1586287"/>
    <lineage>
        <taxon>Bacteria</taxon>
        <taxon>Bacillati</taxon>
        <taxon>Actinomycetota</taxon>
        <taxon>Actinomycetes</taxon>
        <taxon>Pseudonocardiales</taxon>
        <taxon>Pseudonocardiaceae</taxon>
        <taxon>Lentzea</taxon>
    </lineage>
</organism>
<evidence type="ECO:0000313" key="3">
    <source>
        <dbReference type="Proteomes" id="UP000093053"/>
    </source>
</evidence>
<evidence type="ECO:0000256" key="1">
    <source>
        <dbReference type="SAM" id="SignalP"/>
    </source>
</evidence>
<feature type="signal peptide" evidence="1">
    <location>
        <begin position="1"/>
        <end position="24"/>
    </location>
</feature>
<keyword evidence="3" id="KW-1185">Reference proteome</keyword>
<dbReference type="AlphaFoldDB" id="A0A1B2HZH5"/>
<name>A0A1B2HZH5_9PSEU</name>
<reference evidence="2 3" key="1">
    <citation type="submission" date="2016-07" db="EMBL/GenBank/DDBJ databases">
        <title>Complete genome sequence of the Lentzea guizhouensis DHS C013.</title>
        <authorList>
            <person name="Cao C."/>
        </authorList>
    </citation>
    <scope>NUCLEOTIDE SEQUENCE [LARGE SCALE GENOMIC DNA]</scope>
    <source>
        <strain evidence="2 3">DHS C013</strain>
    </source>
</reference>
<keyword evidence="1" id="KW-0732">Signal</keyword>
<sequence length="203" mass="20144">MRRAALPAVLALALAPLTAGLASAAETRLVFDCKAASPGGDVLSKFEHTVDGSAPATVAPGGDLTATLVAASSTTDPDSVQQISNLVFRVPLPANSSYVSHSLSGGSGLGDTPPSTSIGPDGLLLTVPGPIAGGASFTLPTFSVVLRAGDGGTVETRFGGSSHTDPSLTFDVVAKTPDGGSLPLSNSCFLDPNPVLTTTQITS</sequence>
<dbReference type="EMBL" id="CP016793">
    <property type="protein sequence ID" value="ANZ43150.1"/>
    <property type="molecule type" value="Genomic_DNA"/>
</dbReference>
<dbReference type="KEGG" id="led:BBK82_30510"/>
<evidence type="ECO:0008006" key="4">
    <source>
        <dbReference type="Google" id="ProtNLM"/>
    </source>
</evidence>
<gene>
    <name evidence="2" type="ORF">BBK82_30510</name>
</gene>